<sequence length="264" mass="30050">MKLHGLIVPLITPKFNNDIDILSFRRLIKKMVQAKVEAIFILGTMGEFQYLTLEQKKSLVKEASRVIKRKLPLLVGISSAKLSDSLDLIDFCESYGVDYLVLVSSFNNSDPLKTTYKVSQKTSLPLLLYNNPDIQGGNDLPIKVLRECFKFKKVLGIKNSSKDWKYSKKILKLLVNRFLVFTGREEYFLKSLELGAAGIISSVCNINPKLLKAFYSEKSPKLLSQIVSIKNNIKETYGSTIFGIKKMLYEQKSIRSHNLFKPKL</sequence>
<dbReference type="GO" id="GO:0005829">
    <property type="term" value="C:cytosol"/>
    <property type="evidence" value="ECO:0007669"/>
    <property type="project" value="TreeGrafter"/>
</dbReference>
<comment type="similarity">
    <text evidence="2">Belongs to the DapA family.</text>
</comment>
<dbReference type="SMART" id="SM01130">
    <property type="entry name" value="DHDPS"/>
    <property type="match status" value="1"/>
</dbReference>
<dbReference type="PIRSF" id="PIRSF001365">
    <property type="entry name" value="DHDPS"/>
    <property type="match status" value="1"/>
</dbReference>
<dbReference type="PANTHER" id="PTHR42849:SF1">
    <property type="entry name" value="N-ACETYLNEURAMINATE LYASE"/>
    <property type="match status" value="1"/>
</dbReference>
<dbReference type="AlphaFoldDB" id="A0A1F7GZA8"/>
<evidence type="ECO:0008006" key="7">
    <source>
        <dbReference type="Google" id="ProtNLM"/>
    </source>
</evidence>
<feature type="active site" description="Proton donor/acceptor" evidence="3">
    <location>
        <position position="129"/>
    </location>
</feature>
<evidence type="ECO:0000313" key="6">
    <source>
        <dbReference type="Proteomes" id="UP000177913"/>
    </source>
</evidence>
<dbReference type="Proteomes" id="UP000177913">
    <property type="component" value="Unassembled WGS sequence"/>
</dbReference>
<gene>
    <name evidence="5" type="ORF">A3C25_05875</name>
</gene>
<evidence type="ECO:0000256" key="2">
    <source>
        <dbReference type="PIRNR" id="PIRNR001365"/>
    </source>
</evidence>
<dbReference type="EMBL" id="MFZO01000037">
    <property type="protein sequence ID" value="OGK24228.1"/>
    <property type="molecule type" value="Genomic_DNA"/>
</dbReference>
<dbReference type="SUPFAM" id="SSF51569">
    <property type="entry name" value="Aldolase"/>
    <property type="match status" value="1"/>
</dbReference>
<accession>A0A1F7GZA8</accession>
<dbReference type="GO" id="GO:0008747">
    <property type="term" value="F:N-acetylneuraminate lyase activity"/>
    <property type="evidence" value="ECO:0007669"/>
    <property type="project" value="TreeGrafter"/>
</dbReference>
<protein>
    <recommendedName>
        <fullName evidence="7">Dihydrodipicolinate synthase family protein</fullName>
    </recommendedName>
</protein>
<dbReference type="Gene3D" id="3.20.20.70">
    <property type="entry name" value="Aldolase class I"/>
    <property type="match status" value="1"/>
</dbReference>
<feature type="binding site" evidence="4">
    <location>
        <position position="200"/>
    </location>
    <ligand>
        <name>pyruvate</name>
        <dbReference type="ChEBI" id="CHEBI:15361"/>
    </ligand>
</feature>
<keyword evidence="1 2" id="KW-0456">Lyase</keyword>
<reference evidence="5 6" key="1">
    <citation type="journal article" date="2016" name="Nat. Commun.">
        <title>Thousands of microbial genomes shed light on interconnected biogeochemical processes in an aquifer system.</title>
        <authorList>
            <person name="Anantharaman K."/>
            <person name="Brown C.T."/>
            <person name="Hug L.A."/>
            <person name="Sharon I."/>
            <person name="Castelle C.J."/>
            <person name="Probst A.J."/>
            <person name="Thomas B.C."/>
            <person name="Singh A."/>
            <person name="Wilkins M.J."/>
            <person name="Karaoz U."/>
            <person name="Brodie E.L."/>
            <person name="Williams K.H."/>
            <person name="Hubbard S.S."/>
            <person name="Banfield J.F."/>
        </authorList>
    </citation>
    <scope>NUCLEOTIDE SEQUENCE [LARGE SCALE GENOMIC DNA]</scope>
</reference>
<evidence type="ECO:0000256" key="1">
    <source>
        <dbReference type="ARBA" id="ARBA00023239"/>
    </source>
</evidence>
<evidence type="ECO:0000256" key="4">
    <source>
        <dbReference type="PIRSR" id="PIRSR001365-2"/>
    </source>
</evidence>
<comment type="caution">
    <text evidence="5">The sequence shown here is derived from an EMBL/GenBank/DDBJ whole genome shotgun (WGS) entry which is preliminary data.</text>
</comment>
<name>A0A1F7GZA8_9BACT</name>
<dbReference type="GO" id="GO:0019262">
    <property type="term" value="P:N-acetylneuraminate catabolic process"/>
    <property type="evidence" value="ECO:0007669"/>
    <property type="project" value="TreeGrafter"/>
</dbReference>
<evidence type="ECO:0000256" key="3">
    <source>
        <dbReference type="PIRSR" id="PIRSR001365-1"/>
    </source>
</evidence>
<proteinExistence type="inferred from homology"/>
<dbReference type="CDD" id="cd00408">
    <property type="entry name" value="DHDPS-like"/>
    <property type="match status" value="1"/>
</dbReference>
<organism evidence="5 6">
    <name type="scientific">Candidatus Roizmanbacteria bacterium RIFCSPHIGHO2_02_FULL_38_11</name>
    <dbReference type="NCBI Taxonomy" id="1802039"/>
    <lineage>
        <taxon>Bacteria</taxon>
        <taxon>Candidatus Roizmaniibacteriota</taxon>
    </lineage>
</organism>
<dbReference type="InterPro" id="IPR002220">
    <property type="entry name" value="DapA-like"/>
</dbReference>
<dbReference type="InterPro" id="IPR013785">
    <property type="entry name" value="Aldolase_TIM"/>
</dbReference>
<feature type="active site" description="Schiff-base intermediate with substrate" evidence="3">
    <location>
        <position position="158"/>
    </location>
</feature>
<evidence type="ECO:0000313" key="5">
    <source>
        <dbReference type="EMBL" id="OGK24228.1"/>
    </source>
</evidence>
<dbReference type="Pfam" id="PF00701">
    <property type="entry name" value="DHDPS"/>
    <property type="match status" value="1"/>
</dbReference>
<dbReference type="PANTHER" id="PTHR42849">
    <property type="entry name" value="N-ACETYLNEURAMINATE LYASE"/>
    <property type="match status" value="1"/>
</dbReference>
<dbReference type="PRINTS" id="PR00146">
    <property type="entry name" value="DHPICSNTHASE"/>
</dbReference>